<dbReference type="InterPro" id="IPR000938">
    <property type="entry name" value="CAP-Gly_domain"/>
</dbReference>
<feature type="region of interest" description="Disordered" evidence="2">
    <location>
        <begin position="152"/>
        <end position="295"/>
    </location>
</feature>
<reference evidence="4" key="1">
    <citation type="submission" date="2023-03" db="EMBL/GenBank/DDBJ databases">
        <authorList>
            <person name="Steffen K."/>
            <person name="Cardenas P."/>
        </authorList>
    </citation>
    <scope>NUCLEOTIDE SEQUENCE</scope>
</reference>
<name>A0AA35XDG0_GEOBA</name>
<evidence type="ECO:0000256" key="1">
    <source>
        <dbReference type="SAM" id="Coils"/>
    </source>
</evidence>
<feature type="region of interest" description="Disordered" evidence="2">
    <location>
        <begin position="58"/>
        <end position="78"/>
    </location>
</feature>
<feature type="coiled-coil region" evidence="1">
    <location>
        <begin position="370"/>
        <end position="419"/>
    </location>
</feature>
<dbReference type="InterPro" id="IPR036859">
    <property type="entry name" value="CAP-Gly_dom_sf"/>
</dbReference>
<accession>A0AA35XDG0</accession>
<dbReference type="PANTHER" id="PTHR18916">
    <property type="entry name" value="DYNACTIN 1-RELATED MICROTUBULE-BINDING"/>
    <property type="match status" value="1"/>
</dbReference>
<dbReference type="PROSITE" id="PS00845">
    <property type="entry name" value="CAP_GLY_1"/>
    <property type="match status" value="1"/>
</dbReference>
<dbReference type="SMART" id="SM01052">
    <property type="entry name" value="CAP_GLY"/>
    <property type="match status" value="1"/>
</dbReference>
<dbReference type="AlphaFoldDB" id="A0AA35XDG0"/>
<gene>
    <name evidence="4" type="ORF">GBAR_LOCUS25866</name>
</gene>
<feature type="compositionally biased region" description="Low complexity" evidence="2">
    <location>
        <begin position="110"/>
        <end position="122"/>
    </location>
</feature>
<feature type="domain" description="CAP-Gly" evidence="3">
    <location>
        <begin position="51"/>
        <end position="93"/>
    </location>
</feature>
<protein>
    <submittedName>
        <fullName evidence="4">CAP-Gly domain-containing linker protein 4</fullName>
    </submittedName>
</protein>
<evidence type="ECO:0000256" key="2">
    <source>
        <dbReference type="SAM" id="MobiDB-lite"/>
    </source>
</evidence>
<dbReference type="Gene3D" id="2.30.30.190">
    <property type="entry name" value="CAP Gly-rich-like domain"/>
    <property type="match status" value="1"/>
</dbReference>
<feature type="region of interest" description="Disordered" evidence="2">
    <location>
        <begin position="95"/>
        <end position="138"/>
    </location>
</feature>
<evidence type="ECO:0000313" key="4">
    <source>
        <dbReference type="EMBL" id="CAI8046782.1"/>
    </source>
</evidence>
<dbReference type="Proteomes" id="UP001174909">
    <property type="component" value="Unassembled WGS sequence"/>
</dbReference>
<organism evidence="4 5">
    <name type="scientific">Geodia barretti</name>
    <name type="common">Barrett's horny sponge</name>
    <dbReference type="NCBI Taxonomy" id="519541"/>
    <lineage>
        <taxon>Eukaryota</taxon>
        <taxon>Metazoa</taxon>
        <taxon>Porifera</taxon>
        <taxon>Demospongiae</taxon>
        <taxon>Heteroscleromorpha</taxon>
        <taxon>Tetractinellida</taxon>
        <taxon>Astrophorina</taxon>
        <taxon>Geodiidae</taxon>
        <taxon>Geodia</taxon>
    </lineage>
</organism>
<proteinExistence type="predicted"/>
<dbReference type="Pfam" id="PF01302">
    <property type="entry name" value="CAP_GLY"/>
    <property type="match status" value="1"/>
</dbReference>
<feature type="region of interest" description="Disordered" evidence="2">
    <location>
        <begin position="1"/>
        <end position="24"/>
    </location>
</feature>
<evidence type="ECO:0000259" key="3">
    <source>
        <dbReference type="PROSITE" id="PS50245"/>
    </source>
</evidence>
<sequence>MADGEEVASSPENGGGETETSLVTEADLGRRVVFFSSQDRREKYGTLRYYGRPEFASGVWGGVELDRPEGKNNGSKHGIRYFNCEPCYGVFVPVERVQRDSSRRSRSRPSSRPSSRPNSRPSSADRGRKGVDANEGFRVKPAVVQQELARLVKHVPVPDHVPRRKTGANSATASRQPMKAFARTKDDATVGGKLSSVVPHTRVPQRPMQRAASSENLRGVKESSSKPVKKSSSEQNLKGGKTLPRSLKPSRRQSRPQSVSGSGTNGQQGGLDGVVLSSSSSSSSPDGNPPANIGFVTSSIGYQPISGLSTHASQFAEQERHSSGMCGVPLPNGGQSKGKLGPNIGTVSHPLSHVAGLKTDVTLQTIMPLLEELLDQNQKLMHRQEELEQKLEASGQQWYAELKAEISALQMSLGEMKESYQR</sequence>
<feature type="compositionally biased region" description="Basic and acidic residues" evidence="2">
    <location>
        <begin position="123"/>
        <end position="138"/>
    </location>
</feature>
<dbReference type="PANTHER" id="PTHR18916:SF93">
    <property type="entry name" value="RESTIN HOMOLOG"/>
    <property type="match status" value="1"/>
</dbReference>
<keyword evidence="1" id="KW-0175">Coiled coil</keyword>
<feature type="compositionally biased region" description="Gly residues" evidence="2">
    <location>
        <begin position="263"/>
        <end position="272"/>
    </location>
</feature>
<comment type="caution">
    <text evidence="4">The sequence shown here is derived from an EMBL/GenBank/DDBJ whole genome shotgun (WGS) entry which is preliminary data.</text>
</comment>
<dbReference type="PROSITE" id="PS50245">
    <property type="entry name" value="CAP_GLY_2"/>
    <property type="match status" value="1"/>
</dbReference>
<dbReference type="SUPFAM" id="SSF74924">
    <property type="entry name" value="Cap-Gly domain"/>
    <property type="match status" value="1"/>
</dbReference>
<dbReference type="EMBL" id="CASHTH010003591">
    <property type="protein sequence ID" value="CAI8046782.1"/>
    <property type="molecule type" value="Genomic_DNA"/>
</dbReference>
<evidence type="ECO:0000313" key="5">
    <source>
        <dbReference type="Proteomes" id="UP001174909"/>
    </source>
</evidence>
<keyword evidence="5" id="KW-1185">Reference proteome</keyword>